<keyword evidence="1" id="KW-0378">Hydrolase</keyword>
<dbReference type="GO" id="GO:0006508">
    <property type="term" value="P:proteolysis"/>
    <property type="evidence" value="ECO:0007669"/>
    <property type="project" value="UniProtKB-KW"/>
</dbReference>
<comment type="caution">
    <text evidence="1">The sequence shown here is derived from an EMBL/GenBank/DDBJ whole genome shotgun (WGS) entry which is preliminary data.</text>
</comment>
<evidence type="ECO:0000313" key="2">
    <source>
        <dbReference type="Proteomes" id="UP000005974"/>
    </source>
</evidence>
<protein>
    <submittedName>
        <fullName evidence="1">Protease prtH</fullName>
    </submittedName>
</protein>
<organism evidence="1 2">
    <name type="scientific">Phocaeicola dorei CL02T12C06</name>
    <dbReference type="NCBI Taxonomy" id="997876"/>
    <lineage>
        <taxon>Bacteria</taxon>
        <taxon>Pseudomonadati</taxon>
        <taxon>Bacteroidota</taxon>
        <taxon>Bacteroidia</taxon>
        <taxon>Bacteroidales</taxon>
        <taxon>Bacteroidaceae</taxon>
        <taxon>Phocaeicola</taxon>
    </lineage>
</organism>
<gene>
    <name evidence="1" type="ORF">HMPREF1064_02680</name>
</gene>
<reference evidence="1 2" key="1">
    <citation type="submission" date="2012-02" db="EMBL/GenBank/DDBJ databases">
        <title>The Genome Sequence of Bacteroides dorei CL02T12C06.</title>
        <authorList>
            <consortium name="The Broad Institute Genome Sequencing Platform"/>
            <person name="Earl A."/>
            <person name="Ward D."/>
            <person name="Feldgarden M."/>
            <person name="Gevers D."/>
            <person name="Zitomersky N.L."/>
            <person name="Coyne M.J."/>
            <person name="Comstock L.E."/>
            <person name="Young S.K."/>
            <person name="Zeng Q."/>
            <person name="Gargeya S."/>
            <person name="Fitzgerald M."/>
            <person name="Haas B."/>
            <person name="Abouelleil A."/>
            <person name="Alvarado L."/>
            <person name="Arachchi H.M."/>
            <person name="Berlin A."/>
            <person name="Chapman S.B."/>
            <person name="Gearin G."/>
            <person name="Goldberg J."/>
            <person name="Griggs A."/>
            <person name="Gujja S."/>
            <person name="Hansen M."/>
            <person name="Heiman D."/>
            <person name="Howarth C."/>
            <person name="Larimer J."/>
            <person name="Lui A."/>
            <person name="MacDonald P.J.P."/>
            <person name="McCowen C."/>
            <person name="Montmayeur A."/>
            <person name="Murphy C."/>
            <person name="Neiman D."/>
            <person name="Pearson M."/>
            <person name="Priest M."/>
            <person name="Roberts A."/>
            <person name="Saif S."/>
            <person name="Shea T."/>
            <person name="Sisk P."/>
            <person name="Stolte C."/>
            <person name="Sykes S."/>
            <person name="Wortman J."/>
            <person name="Nusbaum C."/>
            <person name="Birren B."/>
        </authorList>
    </citation>
    <scope>NUCLEOTIDE SEQUENCE [LARGE SCALE GENOMIC DNA]</scope>
    <source>
        <strain evidence="1 2">CL02T12C06</strain>
    </source>
</reference>
<accession>I9FHV8</accession>
<keyword evidence="2" id="KW-1185">Reference proteome</keyword>
<sequence>MLADLKIMRTFAPAIERESIGRKIIGIIGALVQLVRIHACHAWGHGFESRTHRKSLFSIYQNYWCVSSVG</sequence>
<dbReference type="GO" id="GO:0008233">
    <property type="term" value="F:peptidase activity"/>
    <property type="evidence" value="ECO:0007669"/>
    <property type="project" value="UniProtKB-KW"/>
</dbReference>
<proteinExistence type="predicted"/>
<name>I9FHV8_9BACT</name>
<evidence type="ECO:0000313" key="1">
    <source>
        <dbReference type="EMBL" id="EIY32994.1"/>
    </source>
</evidence>
<dbReference type="EMBL" id="AGXJ01000046">
    <property type="protein sequence ID" value="EIY32994.1"/>
    <property type="molecule type" value="Genomic_DNA"/>
</dbReference>
<dbReference type="Proteomes" id="UP000005974">
    <property type="component" value="Unassembled WGS sequence"/>
</dbReference>
<dbReference type="HOGENOM" id="CLU_2749278_0_0_10"/>
<keyword evidence="1" id="KW-0645">Protease</keyword>
<dbReference type="AlphaFoldDB" id="I9FHV8"/>